<name>A0A0F3GQ15_9BACT</name>
<gene>
    <name evidence="1" type="ORF">MBAV_003784</name>
</gene>
<dbReference type="Proteomes" id="UP000033423">
    <property type="component" value="Unassembled WGS sequence"/>
</dbReference>
<reference evidence="1 2" key="1">
    <citation type="submission" date="2015-02" db="EMBL/GenBank/DDBJ databases">
        <title>Single-cell genomics of uncultivated deep-branching MTB reveals a conserved set of magnetosome genes.</title>
        <authorList>
            <person name="Kolinko S."/>
            <person name="Richter M."/>
            <person name="Glockner F.O."/>
            <person name="Brachmann A."/>
            <person name="Schuler D."/>
        </authorList>
    </citation>
    <scope>NUCLEOTIDE SEQUENCE [LARGE SCALE GENOMIC DNA]</scope>
    <source>
        <strain evidence="1">TM-1</strain>
    </source>
</reference>
<proteinExistence type="predicted"/>
<comment type="caution">
    <text evidence="1">The sequence shown here is derived from an EMBL/GenBank/DDBJ whole genome shotgun (WGS) entry which is preliminary data.</text>
</comment>
<organism evidence="1 2">
    <name type="scientific">Candidatus Magnetobacterium bavaricum</name>
    <dbReference type="NCBI Taxonomy" id="29290"/>
    <lineage>
        <taxon>Bacteria</taxon>
        <taxon>Pseudomonadati</taxon>
        <taxon>Nitrospirota</taxon>
        <taxon>Thermodesulfovibrionia</taxon>
        <taxon>Thermodesulfovibrionales</taxon>
        <taxon>Candidatus Magnetobacteriaceae</taxon>
        <taxon>Candidatus Magnetobacterium</taxon>
    </lineage>
</organism>
<dbReference type="EMBL" id="LACI01001644">
    <property type="protein sequence ID" value="KJU84025.1"/>
    <property type="molecule type" value="Genomic_DNA"/>
</dbReference>
<sequence>MSYRYWPSSLHLDHPKPLSGAQSHAGLIEQLQVTDIPADLKRPLKHRQVHKGLARPLHEVVNCVLDHLLA</sequence>
<dbReference type="AlphaFoldDB" id="A0A0F3GQ15"/>
<evidence type="ECO:0000313" key="1">
    <source>
        <dbReference type="EMBL" id="KJU84025.1"/>
    </source>
</evidence>
<evidence type="ECO:0000313" key="2">
    <source>
        <dbReference type="Proteomes" id="UP000033423"/>
    </source>
</evidence>
<keyword evidence="2" id="KW-1185">Reference proteome</keyword>
<protein>
    <submittedName>
        <fullName evidence="1">Uncharacterized protein</fullName>
    </submittedName>
</protein>
<accession>A0A0F3GQ15</accession>